<dbReference type="InterPro" id="IPR004252">
    <property type="entry name" value="Probable_transposase_24"/>
</dbReference>
<accession>A0A2P6RWD5</accession>
<dbReference type="AlphaFoldDB" id="A0A2P6RWD5"/>
<dbReference type="EMBL" id="PDCK01000040">
    <property type="protein sequence ID" value="PRQ50737.1"/>
    <property type="molecule type" value="Genomic_DNA"/>
</dbReference>
<name>A0A2P6RWD5_ROSCH</name>
<evidence type="ECO:0000313" key="1">
    <source>
        <dbReference type="EMBL" id="PRQ50737.1"/>
    </source>
</evidence>
<dbReference type="Proteomes" id="UP000238479">
    <property type="component" value="Chromosome 2"/>
</dbReference>
<dbReference type="OMA" id="SEPHIND"/>
<keyword evidence="2" id="KW-1185">Reference proteome</keyword>
<comment type="caution">
    <text evidence="1">The sequence shown here is derived from an EMBL/GenBank/DDBJ whole genome shotgun (WGS) entry which is preliminary data.</text>
</comment>
<gene>
    <name evidence="1" type="ORF">RchiOBHm_Chr2g0136581</name>
</gene>
<sequence>METQQPLDPLYHYNMEVNSAMNDTAEETENPNCAERSSAAEMRRFRTNRGPNRPRWAANGTVEKLKFNAKGQPVAPPHTVARFSRFLGWLALESSFFPIDNTDWRNFYKASNMDAAWERIKGTIDWSNVDVAMQPFVRRVCELKLNDRWKSYKSRLRRLYYKPNIGTPRRFACSHPSVNQAQWRLLVAEWDKKPNQERALTYANNRKELRSSHTNGTKTFAQMRYEYEQVNGYAPDRITFFTMTHTREDGTVVDAESADIIAKFKNGLKEYEDRQEILTDEIRHKVYSDVLGPEKRNRVRGYGLGVQFTDVPGVVTEARGMCREVHTLRAAWEQQKQATEEAHVEIKSLRLANINLAEELRHEQAVTMETHKKKMEDSFAKMKENMMNEVNKLFHNSSSTDGERGVMENQMASRDRIDEEDCVMADQENVEVYSPIMPFDLNSM</sequence>
<dbReference type="PANTHER" id="PTHR33144">
    <property type="entry name" value="OS10G0409366 PROTEIN-RELATED"/>
    <property type="match status" value="1"/>
</dbReference>
<dbReference type="Pfam" id="PF03004">
    <property type="entry name" value="Transposase_24"/>
    <property type="match status" value="1"/>
</dbReference>
<protein>
    <submittedName>
        <fullName evidence="1">Putative transposase, Ptta/En/Spm, plant</fullName>
    </submittedName>
</protein>
<dbReference type="STRING" id="74649.A0A2P6RWD5"/>
<reference evidence="1 2" key="1">
    <citation type="journal article" date="2018" name="Nat. Genet.">
        <title>The Rosa genome provides new insights in the design of modern roses.</title>
        <authorList>
            <person name="Bendahmane M."/>
        </authorList>
    </citation>
    <scope>NUCLEOTIDE SEQUENCE [LARGE SCALE GENOMIC DNA]</scope>
    <source>
        <strain evidence="2">cv. Old Blush</strain>
    </source>
</reference>
<organism evidence="1 2">
    <name type="scientific">Rosa chinensis</name>
    <name type="common">China rose</name>
    <dbReference type="NCBI Taxonomy" id="74649"/>
    <lineage>
        <taxon>Eukaryota</taxon>
        <taxon>Viridiplantae</taxon>
        <taxon>Streptophyta</taxon>
        <taxon>Embryophyta</taxon>
        <taxon>Tracheophyta</taxon>
        <taxon>Spermatophyta</taxon>
        <taxon>Magnoliopsida</taxon>
        <taxon>eudicotyledons</taxon>
        <taxon>Gunneridae</taxon>
        <taxon>Pentapetalae</taxon>
        <taxon>rosids</taxon>
        <taxon>fabids</taxon>
        <taxon>Rosales</taxon>
        <taxon>Rosaceae</taxon>
        <taxon>Rosoideae</taxon>
        <taxon>Rosoideae incertae sedis</taxon>
        <taxon>Rosa</taxon>
    </lineage>
</organism>
<dbReference type="PANTHER" id="PTHR33144:SF46">
    <property type="entry name" value="OS04G0610000 PROTEIN"/>
    <property type="match status" value="1"/>
</dbReference>
<evidence type="ECO:0000313" key="2">
    <source>
        <dbReference type="Proteomes" id="UP000238479"/>
    </source>
</evidence>
<dbReference type="Gramene" id="PRQ50737">
    <property type="protein sequence ID" value="PRQ50737"/>
    <property type="gene ID" value="RchiOBHm_Chr2g0136581"/>
</dbReference>
<proteinExistence type="predicted"/>